<keyword evidence="1" id="KW-1133">Transmembrane helix</keyword>
<reference evidence="3 4" key="1">
    <citation type="submission" date="2016-11" db="EMBL/GenBank/DDBJ databases">
        <authorList>
            <person name="Jaros S."/>
            <person name="Januszkiewicz K."/>
            <person name="Wedrychowicz H."/>
        </authorList>
    </citation>
    <scope>NUCLEOTIDE SEQUENCE [LARGE SCALE GENOMIC DNA]</scope>
    <source>
        <strain evidence="3 4">CGMCC 1.8863</strain>
    </source>
</reference>
<feature type="domain" description="2TM" evidence="2">
    <location>
        <begin position="21"/>
        <end position="100"/>
    </location>
</feature>
<evidence type="ECO:0000256" key="1">
    <source>
        <dbReference type="SAM" id="Phobius"/>
    </source>
</evidence>
<name>A0A1M6HG09_9FLAO</name>
<feature type="transmembrane region" description="Helical" evidence="1">
    <location>
        <begin position="61"/>
        <end position="82"/>
    </location>
</feature>
<dbReference type="STRING" id="558155.SAMN04487911_1149"/>
<keyword evidence="1" id="KW-0472">Membrane</keyword>
<dbReference type="OrthoDB" id="1443721at2"/>
<dbReference type="RefSeq" id="WP_072764578.1">
    <property type="nucleotide sequence ID" value="NZ_FQYX01000014.1"/>
</dbReference>
<evidence type="ECO:0000313" key="3">
    <source>
        <dbReference type="EMBL" id="SHJ21132.1"/>
    </source>
</evidence>
<protein>
    <submittedName>
        <fullName evidence="3">2TM domain-containing protein</fullName>
    </submittedName>
</protein>
<dbReference type="Proteomes" id="UP000184231">
    <property type="component" value="Unassembled WGS sequence"/>
</dbReference>
<dbReference type="InterPro" id="IPR025698">
    <property type="entry name" value="2TM_dom"/>
</dbReference>
<sequence>MFLKNKINSKIAIEQHEQLEYAQARMLQKKRLYNHFVIYLIGSIFLVVINKILKYGIQYDWYIWVVTLWTFIIALHVFNVFVTHKFMDQHWERRQREKLVLKQQERIAAMQKEIETEFPDSMINKKKE</sequence>
<accession>A0A1M6HG09</accession>
<keyword evidence="1" id="KW-0812">Transmembrane</keyword>
<gene>
    <name evidence="3" type="ORF">SAMN04487911_1149</name>
</gene>
<evidence type="ECO:0000259" key="2">
    <source>
        <dbReference type="Pfam" id="PF13239"/>
    </source>
</evidence>
<evidence type="ECO:0000313" key="4">
    <source>
        <dbReference type="Proteomes" id="UP000184231"/>
    </source>
</evidence>
<organism evidence="3 4">
    <name type="scientific">Arenibacter nanhaiticus</name>
    <dbReference type="NCBI Taxonomy" id="558155"/>
    <lineage>
        <taxon>Bacteria</taxon>
        <taxon>Pseudomonadati</taxon>
        <taxon>Bacteroidota</taxon>
        <taxon>Flavobacteriia</taxon>
        <taxon>Flavobacteriales</taxon>
        <taxon>Flavobacteriaceae</taxon>
        <taxon>Arenibacter</taxon>
    </lineage>
</organism>
<dbReference type="EMBL" id="FQYX01000014">
    <property type="protein sequence ID" value="SHJ21132.1"/>
    <property type="molecule type" value="Genomic_DNA"/>
</dbReference>
<feature type="transmembrane region" description="Helical" evidence="1">
    <location>
        <begin position="32"/>
        <end position="49"/>
    </location>
</feature>
<keyword evidence="4" id="KW-1185">Reference proteome</keyword>
<proteinExistence type="predicted"/>
<dbReference type="Pfam" id="PF13239">
    <property type="entry name" value="2TM"/>
    <property type="match status" value="1"/>
</dbReference>
<dbReference type="AlphaFoldDB" id="A0A1M6HG09"/>